<evidence type="ECO:0000313" key="2">
    <source>
        <dbReference type="Proteomes" id="UP000237839"/>
    </source>
</evidence>
<dbReference type="EMBL" id="PUGF01000016">
    <property type="protein sequence ID" value="PRC92089.1"/>
    <property type="molecule type" value="Genomic_DNA"/>
</dbReference>
<gene>
    <name evidence="1" type="ORF">S2091_3224</name>
</gene>
<name>A0A2S9GWI8_9BURK</name>
<protein>
    <submittedName>
        <fullName evidence="1">Uncharacterized protein</fullName>
    </submittedName>
</protein>
<organism evidence="1 2">
    <name type="scientific">Solimicrobium silvestre</name>
    <dbReference type="NCBI Taxonomy" id="2099400"/>
    <lineage>
        <taxon>Bacteria</taxon>
        <taxon>Pseudomonadati</taxon>
        <taxon>Pseudomonadota</taxon>
        <taxon>Betaproteobacteria</taxon>
        <taxon>Burkholderiales</taxon>
        <taxon>Oxalobacteraceae</taxon>
        <taxon>Solimicrobium</taxon>
    </lineage>
</organism>
<dbReference type="RefSeq" id="WP_105532968.1">
    <property type="nucleotide sequence ID" value="NZ_PUGF01000016.1"/>
</dbReference>
<dbReference type="Proteomes" id="UP000237839">
    <property type="component" value="Unassembled WGS sequence"/>
</dbReference>
<comment type="caution">
    <text evidence="1">The sequence shown here is derived from an EMBL/GenBank/DDBJ whole genome shotgun (WGS) entry which is preliminary data.</text>
</comment>
<sequence>MDTDTDTVFAHVRDERSDTEVEIAVNRGLAVALLEGPLEGLKIMQAAGVPNEICARVLNSTTRRRASDWH</sequence>
<keyword evidence="2" id="KW-1185">Reference proteome</keyword>
<dbReference type="OrthoDB" id="9876142at2"/>
<reference evidence="1 2" key="1">
    <citation type="submission" date="2018-02" db="EMBL/GenBank/DDBJ databases">
        <title>Solimicrobium silvestre gen. nov., sp. nov., isolated from alpine forest soil.</title>
        <authorList>
            <person name="Margesin R."/>
            <person name="Albuquerque L."/>
            <person name="Zhang D.-C."/>
            <person name="Froufe H.J.C."/>
            <person name="Severino R."/>
            <person name="Roxo I."/>
            <person name="Egas C."/>
            <person name="Da Costa M.S."/>
        </authorList>
    </citation>
    <scope>NUCLEOTIDE SEQUENCE [LARGE SCALE GENOMIC DNA]</scope>
    <source>
        <strain evidence="1 2">S20-91</strain>
    </source>
</reference>
<dbReference type="AlphaFoldDB" id="A0A2S9GWI8"/>
<proteinExistence type="predicted"/>
<accession>A0A2S9GWI8</accession>
<evidence type="ECO:0000313" key="1">
    <source>
        <dbReference type="EMBL" id="PRC92089.1"/>
    </source>
</evidence>